<reference evidence="1 2" key="1">
    <citation type="submission" date="2023-09" db="EMBL/GenBank/DDBJ databases">
        <authorList>
            <person name="Wang M."/>
        </authorList>
    </citation>
    <scope>NUCLEOTIDE SEQUENCE [LARGE SCALE GENOMIC DNA]</scope>
    <source>
        <strain evidence="1">GT-2023</strain>
        <tissue evidence="1">Liver</tissue>
    </source>
</reference>
<keyword evidence="2" id="KW-1185">Reference proteome</keyword>
<sequence>MLRRYLSVVLAQGRFALAFPHTDLTSSPGGELWLMAGCWADRRPQRDAQRTREGVMYAGPNESEGQWCEFGWGLTWPWHLVASPGEALCTLLRVGETAKTRERESDGGT</sequence>
<evidence type="ECO:0000313" key="2">
    <source>
        <dbReference type="Proteomes" id="UP001558613"/>
    </source>
</evidence>
<name>A0ABR3M3L9_9TELE</name>
<proteinExistence type="predicted"/>
<dbReference type="EMBL" id="JAYMGO010000016">
    <property type="protein sequence ID" value="KAL1259729.1"/>
    <property type="molecule type" value="Genomic_DNA"/>
</dbReference>
<evidence type="ECO:0000313" key="1">
    <source>
        <dbReference type="EMBL" id="KAL1259729.1"/>
    </source>
</evidence>
<evidence type="ECO:0008006" key="3">
    <source>
        <dbReference type="Google" id="ProtNLM"/>
    </source>
</evidence>
<protein>
    <recommendedName>
        <fullName evidence="3">MHC class I antigen</fullName>
    </recommendedName>
</protein>
<organism evidence="1 2">
    <name type="scientific">Cirrhinus molitorella</name>
    <name type="common">mud carp</name>
    <dbReference type="NCBI Taxonomy" id="172907"/>
    <lineage>
        <taxon>Eukaryota</taxon>
        <taxon>Metazoa</taxon>
        <taxon>Chordata</taxon>
        <taxon>Craniata</taxon>
        <taxon>Vertebrata</taxon>
        <taxon>Euteleostomi</taxon>
        <taxon>Actinopterygii</taxon>
        <taxon>Neopterygii</taxon>
        <taxon>Teleostei</taxon>
        <taxon>Ostariophysi</taxon>
        <taxon>Cypriniformes</taxon>
        <taxon>Cyprinidae</taxon>
        <taxon>Labeoninae</taxon>
        <taxon>Labeonini</taxon>
        <taxon>Cirrhinus</taxon>
    </lineage>
</organism>
<comment type="caution">
    <text evidence="1">The sequence shown here is derived from an EMBL/GenBank/DDBJ whole genome shotgun (WGS) entry which is preliminary data.</text>
</comment>
<dbReference type="Proteomes" id="UP001558613">
    <property type="component" value="Unassembled WGS sequence"/>
</dbReference>
<gene>
    <name evidence="1" type="ORF">QQF64_010306</name>
</gene>
<accession>A0ABR3M3L9</accession>